<accession>A0A926EGI9</accession>
<reference evidence="2" key="1">
    <citation type="submission" date="2020-08" db="EMBL/GenBank/DDBJ databases">
        <title>Genome public.</title>
        <authorList>
            <person name="Liu C."/>
            <person name="Sun Q."/>
        </authorList>
    </citation>
    <scope>NUCLEOTIDE SEQUENCE</scope>
    <source>
        <strain evidence="2">NSJ-12</strain>
    </source>
</reference>
<feature type="transmembrane region" description="Helical" evidence="1">
    <location>
        <begin position="42"/>
        <end position="75"/>
    </location>
</feature>
<protein>
    <submittedName>
        <fullName evidence="2">Uncharacterized protein</fullName>
    </submittedName>
</protein>
<sequence length="111" mass="12041">MWSQIRDGLHAYEVSKRFGAVMFWETVVASCIIGGINDSLWAGVIAFLGILIAWSLPLIGTIMMVTVSGLYGYLVWEILRLFGVHSALCFLGLALTFLVAFGSHVMTAGNG</sequence>
<keyword evidence="3" id="KW-1185">Reference proteome</keyword>
<keyword evidence="1" id="KW-0472">Membrane</keyword>
<evidence type="ECO:0000313" key="3">
    <source>
        <dbReference type="Proteomes" id="UP000655830"/>
    </source>
</evidence>
<dbReference type="AlphaFoldDB" id="A0A926EGI9"/>
<proteinExistence type="predicted"/>
<evidence type="ECO:0000313" key="2">
    <source>
        <dbReference type="EMBL" id="MBC8578175.1"/>
    </source>
</evidence>
<dbReference type="EMBL" id="JACRSY010000002">
    <property type="protein sequence ID" value="MBC8578175.1"/>
    <property type="molecule type" value="Genomic_DNA"/>
</dbReference>
<feature type="transmembrane region" description="Helical" evidence="1">
    <location>
        <begin position="18"/>
        <end position="36"/>
    </location>
</feature>
<dbReference type="RefSeq" id="WP_249331240.1">
    <property type="nucleotide sequence ID" value="NZ_JACRSY010000002.1"/>
</dbReference>
<gene>
    <name evidence="2" type="ORF">H8718_01290</name>
</gene>
<dbReference type="Proteomes" id="UP000655830">
    <property type="component" value="Unassembled WGS sequence"/>
</dbReference>
<keyword evidence="1" id="KW-0812">Transmembrane</keyword>
<comment type="caution">
    <text evidence="2">The sequence shown here is derived from an EMBL/GenBank/DDBJ whole genome shotgun (WGS) entry which is preliminary data.</text>
</comment>
<keyword evidence="1" id="KW-1133">Transmembrane helix</keyword>
<name>A0A926EGI9_9FIRM</name>
<evidence type="ECO:0000256" key="1">
    <source>
        <dbReference type="SAM" id="Phobius"/>
    </source>
</evidence>
<organism evidence="2 3">
    <name type="scientific">Zhenhengia yiwuensis</name>
    <dbReference type="NCBI Taxonomy" id="2763666"/>
    <lineage>
        <taxon>Bacteria</taxon>
        <taxon>Bacillati</taxon>
        <taxon>Bacillota</taxon>
        <taxon>Clostridia</taxon>
        <taxon>Lachnospirales</taxon>
        <taxon>Lachnospiraceae</taxon>
        <taxon>Zhenhengia</taxon>
    </lineage>
</organism>
<feature type="transmembrane region" description="Helical" evidence="1">
    <location>
        <begin position="87"/>
        <end position="106"/>
    </location>
</feature>